<evidence type="ECO:0000259" key="8">
    <source>
        <dbReference type="PROSITE" id="PS50111"/>
    </source>
</evidence>
<evidence type="ECO:0000256" key="2">
    <source>
        <dbReference type="ARBA" id="ARBA00022475"/>
    </source>
</evidence>
<dbReference type="AlphaFoldDB" id="A0A4R1B3P3"/>
<reference evidence="10 11" key="1">
    <citation type="submission" date="2019-03" db="EMBL/GenBank/DDBJ databases">
        <authorList>
            <person name="Jensen L."/>
            <person name="Storgaard J."/>
            <person name="Sulaj E."/>
            <person name="Schramm A."/>
            <person name="Marshall I.P.G."/>
        </authorList>
    </citation>
    <scope>NUCLEOTIDE SEQUENCE [LARGE SCALE GENOMIC DNA]</scope>
    <source>
        <strain evidence="10 11">2017H2G3</strain>
    </source>
</reference>
<dbReference type="SMART" id="SM00283">
    <property type="entry name" value="MA"/>
    <property type="match status" value="1"/>
</dbReference>
<evidence type="ECO:0000256" key="7">
    <source>
        <dbReference type="SAM" id="Phobius"/>
    </source>
</evidence>
<evidence type="ECO:0000313" key="10">
    <source>
        <dbReference type="EMBL" id="TCJ04607.1"/>
    </source>
</evidence>
<dbReference type="CDD" id="cd06225">
    <property type="entry name" value="HAMP"/>
    <property type="match status" value="1"/>
</dbReference>
<evidence type="ECO:0000256" key="1">
    <source>
        <dbReference type="ARBA" id="ARBA00004236"/>
    </source>
</evidence>
<dbReference type="GO" id="GO:0005886">
    <property type="term" value="C:plasma membrane"/>
    <property type="evidence" value="ECO:0007669"/>
    <property type="project" value="UniProtKB-SubCell"/>
</dbReference>
<keyword evidence="4 6" id="KW-0807">Transducer</keyword>
<dbReference type="STRING" id="1742358.GCA_001439605_03811"/>
<sequence>MTIGCLLLLLSFNFLLHLIQKNSAEKEASFLSIIDRSKDIKYNMAMTRKFEQQFLRSPDQIGADLVVQNILRVKSETSRLSEILDNQVITEQLNKVVVSTESYMEQFNTLLKIYQQKDFIEGQELQELTEKFIVQFDEQASSIERAAAEVEKTVTANQSMLYRELERQNKTYTVIIYAISFILILSLSLVGVFLLSTISKSITSLKFGAEKIGNGNLAYRVPSISKDEMGALAHTFNQMAEKVQAAFLHILDSANQLQASSHQLTAISEETSVQAYEVNSALKQIAGGADEQAKQLELSKAEIEQVSNAIFHTEQLSAEISSEAALTEKEGYKGFEIIQDLQKISDQFLHFSDLLTEKVSKAANQSNNISIIVSTLENIAENTNLLALNAAIEAARAGEAGKGFAVVAGEVRKLAERSKQEAQEIHTLVSSMNHIMGQLITESEHFNEYKHLQSESVTLTKKAFLNIVHHVKSIHNKIGIIETAVKKVETSNESLTERMHGIFSISQISVAASEEVAASSETQLDAISKVNIAAAELSQIANDLHLEVSQFTIKREKNER</sequence>
<keyword evidence="7" id="KW-0812">Transmembrane</keyword>
<evidence type="ECO:0000256" key="4">
    <source>
        <dbReference type="ARBA" id="ARBA00023224"/>
    </source>
</evidence>
<dbReference type="PROSITE" id="PS50111">
    <property type="entry name" value="CHEMOTAXIS_TRANSDUC_2"/>
    <property type="match status" value="1"/>
</dbReference>
<dbReference type="Pfam" id="PF00015">
    <property type="entry name" value="MCPsignal"/>
    <property type="match status" value="1"/>
</dbReference>
<comment type="caution">
    <text evidence="10">The sequence shown here is derived from an EMBL/GenBank/DDBJ whole genome shotgun (WGS) entry which is preliminary data.</text>
</comment>
<dbReference type="PROSITE" id="PS50885">
    <property type="entry name" value="HAMP"/>
    <property type="match status" value="1"/>
</dbReference>
<comment type="similarity">
    <text evidence="5">Belongs to the methyl-accepting chemotaxis (MCP) protein family.</text>
</comment>
<dbReference type="EMBL" id="SJTH01000008">
    <property type="protein sequence ID" value="TCJ04607.1"/>
    <property type="molecule type" value="Genomic_DNA"/>
</dbReference>
<evidence type="ECO:0000256" key="6">
    <source>
        <dbReference type="PROSITE-ProRule" id="PRU00284"/>
    </source>
</evidence>
<accession>A0A4R1B3P3</accession>
<protein>
    <submittedName>
        <fullName evidence="10">Methyl-accepting chemotaxis protein</fullName>
    </submittedName>
</protein>
<feature type="transmembrane region" description="Helical" evidence="7">
    <location>
        <begin position="174"/>
        <end position="196"/>
    </location>
</feature>
<evidence type="ECO:0000313" key="11">
    <source>
        <dbReference type="Proteomes" id="UP000293846"/>
    </source>
</evidence>
<comment type="subcellular location">
    <subcellularLocation>
        <location evidence="1">Cell membrane</location>
    </subcellularLocation>
</comment>
<keyword evidence="2" id="KW-1003">Cell membrane</keyword>
<proteinExistence type="inferred from homology"/>
<name>A0A4R1B3P3_9BACI</name>
<dbReference type="PANTHER" id="PTHR32089">
    <property type="entry name" value="METHYL-ACCEPTING CHEMOTAXIS PROTEIN MCPB"/>
    <property type="match status" value="1"/>
</dbReference>
<dbReference type="Pfam" id="PF00672">
    <property type="entry name" value="HAMP"/>
    <property type="match status" value="1"/>
</dbReference>
<dbReference type="GO" id="GO:0007165">
    <property type="term" value="P:signal transduction"/>
    <property type="evidence" value="ECO:0007669"/>
    <property type="project" value="UniProtKB-KW"/>
</dbReference>
<dbReference type="SMART" id="SM00304">
    <property type="entry name" value="HAMP"/>
    <property type="match status" value="1"/>
</dbReference>
<gene>
    <name evidence="10" type="ORF">E0Y62_09185</name>
</gene>
<dbReference type="PANTHER" id="PTHR32089:SF112">
    <property type="entry name" value="LYSOZYME-LIKE PROTEIN-RELATED"/>
    <property type="match status" value="1"/>
</dbReference>
<keyword evidence="11" id="KW-1185">Reference proteome</keyword>
<dbReference type="SUPFAM" id="SSF58104">
    <property type="entry name" value="Methyl-accepting chemotaxis protein (MCP) signaling domain"/>
    <property type="match status" value="1"/>
</dbReference>
<keyword evidence="7" id="KW-1133">Transmembrane helix</keyword>
<evidence type="ECO:0000259" key="9">
    <source>
        <dbReference type="PROSITE" id="PS50885"/>
    </source>
</evidence>
<dbReference type="Proteomes" id="UP000293846">
    <property type="component" value="Unassembled WGS sequence"/>
</dbReference>
<organism evidence="10 11">
    <name type="scientific">Cytobacillus praedii</name>
    <dbReference type="NCBI Taxonomy" id="1742358"/>
    <lineage>
        <taxon>Bacteria</taxon>
        <taxon>Bacillati</taxon>
        <taxon>Bacillota</taxon>
        <taxon>Bacilli</taxon>
        <taxon>Bacillales</taxon>
        <taxon>Bacillaceae</taxon>
        <taxon>Cytobacillus</taxon>
    </lineage>
</organism>
<feature type="domain" description="Methyl-accepting transducer" evidence="8">
    <location>
        <begin position="267"/>
        <end position="503"/>
    </location>
</feature>
<evidence type="ECO:0000256" key="5">
    <source>
        <dbReference type="ARBA" id="ARBA00029447"/>
    </source>
</evidence>
<evidence type="ECO:0000256" key="3">
    <source>
        <dbReference type="ARBA" id="ARBA00023136"/>
    </source>
</evidence>
<dbReference type="InterPro" id="IPR003660">
    <property type="entry name" value="HAMP_dom"/>
</dbReference>
<feature type="domain" description="HAMP" evidence="9">
    <location>
        <begin position="196"/>
        <end position="248"/>
    </location>
</feature>
<dbReference type="InterPro" id="IPR004089">
    <property type="entry name" value="MCPsignal_dom"/>
</dbReference>
<keyword evidence="3 7" id="KW-0472">Membrane</keyword>
<dbReference type="Gene3D" id="1.10.287.950">
    <property type="entry name" value="Methyl-accepting chemotaxis protein"/>
    <property type="match status" value="1"/>
</dbReference>